<dbReference type="InterPro" id="IPR001943">
    <property type="entry name" value="UVR_dom"/>
</dbReference>
<dbReference type="Gene3D" id="4.10.860.10">
    <property type="entry name" value="UVR domain"/>
    <property type="match status" value="1"/>
</dbReference>
<dbReference type="GO" id="GO:0050897">
    <property type="term" value="F:cobalt ion binding"/>
    <property type="evidence" value="ECO:0007669"/>
    <property type="project" value="TreeGrafter"/>
</dbReference>
<sequence>MKCQNCGRNEATYYYKSSINGRVTETHLCADCARKLGYVQRMQPDSFFGDDFFSHPFRLFEPLLGGFGNRLLTEFPEPVDVTRQAQQAVAEAPEDALVDKAEQERFSLQRQRNALQTQLRHAVEAEDFESAARLRDQLKALPQQ</sequence>
<dbReference type="GO" id="GO:0005507">
    <property type="term" value="F:copper ion binding"/>
    <property type="evidence" value="ECO:0007669"/>
    <property type="project" value="TreeGrafter"/>
</dbReference>
<dbReference type="AlphaFoldDB" id="A0A810Q2C7"/>
<dbReference type="GO" id="GO:0046870">
    <property type="term" value="F:cadmium ion binding"/>
    <property type="evidence" value="ECO:0007669"/>
    <property type="project" value="TreeGrafter"/>
</dbReference>
<organism evidence="2 3">
    <name type="scientific">Vescimonas coprocola</name>
    <dbReference type="NCBI Taxonomy" id="2714355"/>
    <lineage>
        <taxon>Bacteria</taxon>
        <taxon>Bacillati</taxon>
        <taxon>Bacillota</taxon>
        <taxon>Clostridia</taxon>
        <taxon>Eubacteriales</taxon>
        <taxon>Oscillospiraceae</taxon>
        <taxon>Vescimonas</taxon>
    </lineage>
</organism>
<accession>A0A810Q2C7</accession>
<dbReference type="GO" id="GO:1990169">
    <property type="term" value="P:stress response to copper ion"/>
    <property type="evidence" value="ECO:0007669"/>
    <property type="project" value="TreeGrafter"/>
</dbReference>
<dbReference type="EMBL" id="AP023418">
    <property type="protein sequence ID" value="BCK82124.1"/>
    <property type="molecule type" value="Genomic_DNA"/>
</dbReference>
<dbReference type="SUPFAM" id="SSF46600">
    <property type="entry name" value="C-terminal UvrC-binding domain of UvrB"/>
    <property type="match status" value="1"/>
</dbReference>
<reference evidence="2" key="1">
    <citation type="submission" date="2020-09" db="EMBL/GenBank/DDBJ databases">
        <title>New species isolated from human feces.</title>
        <authorList>
            <person name="Kitahara M."/>
            <person name="Shigeno Y."/>
            <person name="Shime M."/>
            <person name="Matsumoto Y."/>
            <person name="Nakamura S."/>
            <person name="Motooka D."/>
            <person name="Fukuoka S."/>
            <person name="Nishikawa H."/>
            <person name="Benno Y."/>
        </authorList>
    </citation>
    <scope>NUCLEOTIDE SEQUENCE</scope>
    <source>
        <strain evidence="2">MM50</strain>
    </source>
</reference>
<evidence type="ECO:0000313" key="2">
    <source>
        <dbReference type="EMBL" id="BCK82124.1"/>
    </source>
</evidence>
<protein>
    <recommendedName>
        <fullName evidence="1">UVR domain-containing protein</fullName>
    </recommendedName>
</protein>
<proteinExistence type="predicted"/>
<dbReference type="InterPro" id="IPR036876">
    <property type="entry name" value="UVR_dom_sf"/>
</dbReference>
<dbReference type="GO" id="GO:0008270">
    <property type="term" value="F:zinc ion binding"/>
    <property type="evidence" value="ECO:0007669"/>
    <property type="project" value="TreeGrafter"/>
</dbReference>
<dbReference type="GO" id="GO:1990170">
    <property type="term" value="P:stress response to cadmium ion"/>
    <property type="evidence" value="ECO:0007669"/>
    <property type="project" value="TreeGrafter"/>
</dbReference>
<dbReference type="PANTHER" id="PTHR38430:SF1">
    <property type="entry name" value="PROTEIN-ARGININE KINASE ACTIVATOR PROTEIN"/>
    <property type="match status" value="1"/>
</dbReference>
<gene>
    <name evidence="2" type="ORF">MM50RIKEN_18870</name>
</gene>
<evidence type="ECO:0000313" key="3">
    <source>
        <dbReference type="Proteomes" id="UP000681035"/>
    </source>
</evidence>
<feature type="domain" description="UVR" evidence="1">
    <location>
        <begin position="109"/>
        <end position="144"/>
    </location>
</feature>
<name>A0A810Q2C7_9FIRM</name>
<dbReference type="Proteomes" id="UP000681035">
    <property type="component" value="Chromosome"/>
</dbReference>
<dbReference type="RefSeq" id="WP_021858938.1">
    <property type="nucleotide sequence ID" value="NZ_AP023418.1"/>
</dbReference>
<keyword evidence="3" id="KW-1185">Reference proteome</keyword>
<dbReference type="Pfam" id="PF02151">
    <property type="entry name" value="UVR"/>
    <property type="match status" value="1"/>
</dbReference>
<dbReference type="InterPro" id="IPR025542">
    <property type="entry name" value="YacH"/>
</dbReference>
<dbReference type="PANTHER" id="PTHR38430">
    <property type="entry name" value="PROTEIN-ARGININE KINASE ACTIVATOR PROTEIN"/>
    <property type="match status" value="1"/>
</dbReference>
<dbReference type="PROSITE" id="PS50151">
    <property type="entry name" value="UVR"/>
    <property type="match status" value="1"/>
</dbReference>
<dbReference type="KEGG" id="vcop:MM50RIKEN_18870"/>
<evidence type="ECO:0000259" key="1">
    <source>
        <dbReference type="PROSITE" id="PS50151"/>
    </source>
</evidence>